<feature type="transmembrane region" description="Helical" evidence="1">
    <location>
        <begin position="140"/>
        <end position="167"/>
    </location>
</feature>
<organism evidence="2 3">
    <name type="scientific">Candidatus Neomicrothrix subdominans</name>
    <dbReference type="NCBI Taxonomy" id="2954438"/>
    <lineage>
        <taxon>Bacteria</taxon>
        <taxon>Bacillati</taxon>
        <taxon>Actinomycetota</taxon>
        <taxon>Acidimicrobiia</taxon>
        <taxon>Acidimicrobiales</taxon>
        <taxon>Microthrixaceae</taxon>
        <taxon>Candidatus Neomicrothrix</taxon>
    </lineage>
</organism>
<feature type="transmembrane region" description="Helical" evidence="1">
    <location>
        <begin position="110"/>
        <end position="128"/>
    </location>
</feature>
<comment type="caution">
    <text evidence="2">The sequence shown here is derived from an EMBL/GenBank/DDBJ whole genome shotgun (WGS) entry which is preliminary data.</text>
</comment>
<proteinExistence type="predicted"/>
<keyword evidence="1" id="KW-0812">Transmembrane</keyword>
<evidence type="ECO:0000313" key="3">
    <source>
        <dbReference type="Proteomes" id="UP000727993"/>
    </source>
</evidence>
<dbReference type="InterPro" id="IPR009339">
    <property type="entry name" value="DUF998"/>
</dbReference>
<dbReference type="Proteomes" id="UP000727993">
    <property type="component" value="Unassembled WGS sequence"/>
</dbReference>
<feature type="transmembrane region" description="Helical" evidence="1">
    <location>
        <begin position="50"/>
        <end position="70"/>
    </location>
</feature>
<keyword evidence="1" id="KW-0472">Membrane</keyword>
<evidence type="ECO:0000313" key="2">
    <source>
        <dbReference type="EMBL" id="MBK9296038.1"/>
    </source>
</evidence>
<dbReference type="AlphaFoldDB" id="A0A936TCB3"/>
<sequence length="200" mass="20564">MGTTATVLAAAALVALVAAVACLVQLHRVAPDVAPLHDPVSDYGAGPHAAWYRAQVVLVGLASVAIWVGLRSADLDGDGSTWLLVFAISRVLIAGFPTDLPGAERTSTGIIHNLLAATAFAAIAIAASRLGGGLADSPSWVFAGSWFGWLGALVAITAVALAVAWLAPCILRTYFGLVERCWYAAMFAWLVATAIGLLVG</sequence>
<dbReference type="EMBL" id="JADJZA010000001">
    <property type="protein sequence ID" value="MBK9296038.1"/>
    <property type="molecule type" value="Genomic_DNA"/>
</dbReference>
<name>A0A936TCB3_9ACTN</name>
<gene>
    <name evidence="2" type="ORF">IPN02_04015</name>
</gene>
<keyword evidence="1" id="KW-1133">Transmembrane helix</keyword>
<feature type="transmembrane region" description="Helical" evidence="1">
    <location>
        <begin position="182"/>
        <end position="199"/>
    </location>
</feature>
<accession>A0A936TCB3</accession>
<reference evidence="2 3" key="1">
    <citation type="submission" date="2020-10" db="EMBL/GenBank/DDBJ databases">
        <title>Connecting structure to function with the recovery of over 1000 high-quality activated sludge metagenome-assembled genomes encoding full-length rRNA genes using long-read sequencing.</title>
        <authorList>
            <person name="Singleton C.M."/>
            <person name="Petriglieri F."/>
            <person name="Kristensen J.M."/>
            <person name="Kirkegaard R.H."/>
            <person name="Michaelsen T.Y."/>
            <person name="Andersen M.H."/>
            <person name="Karst S.M."/>
            <person name="Dueholm M.S."/>
            <person name="Nielsen P.H."/>
            <person name="Albertsen M."/>
        </authorList>
    </citation>
    <scope>NUCLEOTIDE SEQUENCE [LARGE SCALE GENOMIC DNA]</scope>
    <source>
        <strain evidence="2">Lyne_18-Q3-R50-59_MAXAC.006</strain>
    </source>
</reference>
<dbReference type="Pfam" id="PF06197">
    <property type="entry name" value="DUF998"/>
    <property type="match status" value="1"/>
</dbReference>
<evidence type="ECO:0000256" key="1">
    <source>
        <dbReference type="SAM" id="Phobius"/>
    </source>
</evidence>
<protein>
    <submittedName>
        <fullName evidence="2">DUF998 domain-containing protein</fullName>
    </submittedName>
</protein>